<evidence type="ECO:0000313" key="10">
    <source>
        <dbReference type="Proteomes" id="UP001153069"/>
    </source>
</evidence>
<dbReference type="EC" id="2.3.1.1" evidence="7"/>
<keyword evidence="2 7" id="KW-0055">Arginine biosynthesis</keyword>
<dbReference type="PANTHER" id="PTHR23100:SF0">
    <property type="entry name" value="ARGININE BIOSYNTHESIS BIFUNCTIONAL PROTEIN ARGJ, MITOCHONDRIAL"/>
    <property type="match status" value="1"/>
</dbReference>
<name>A0A9N8HD66_9STRA</name>
<dbReference type="Proteomes" id="UP001153069">
    <property type="component" value="Unassembled WGS sequence"/>
</dbReference>
<dbReference type="AlphaFoldDB" id="A0A9N8HD66"/>
<feature type="binding site" evidence="7">
    <location>
        <position position="487"/>
    </location>
    <ligand>
        <name>substrate</name>
    </ligand>
</feature>
<dbReference type="InterPro" id="IPR016117">
    <property type="entry name" value="ArgJ-like_dom_sf"/>
</dbReference>
<keyword evidence="8" id="KW-0732">Signal</keyword>
<keyword evidence="10" id="KW-1185">Reference proteome</keyword>
<dbReference type="PANTHER" id="PTHR23100">
    <property type="entry name" value="ARGININE BIOSYNTHESIS BIFUNCTIONAL PROTEIN ARGJ"/>
    <property type="match status" value="1"/>
</dbReference>
<comment type="subunit">
    <text evidence="7">Heterodimer of an alpha and a beta chain.</text>
</comment>
<evidence type="ECO:0000256" key="4">
    <source>
        <dbReference type="ARBA" id="ARBA00022813"/>
    </source>
</evidence>
<feature type="chain" id="PRO_5040552658" description="Arginine biosynthesis bifunctional protein ArgJ alpha chain" evidence="7">
    <location>
        <begin position="1"/>
        <end position="257"/>
    </location>
</feature>
<feature type="binding site" evidence="7">
    <location>
        <position position="247"/>
    </location>
    <ligand>
        <name>substrate</name>
    </ligand>
</feature>
<feature type="binding site" evidence="7">
    <location>
        <position position="224"/>
    </location>
    <ligand>
        <name>substrate</name>
    </ligand>
</feature>
<dbReference type="InterPro" id="IPR002813">
    <property type="entry name" value="Arg_biosynth_ArgJ"/>
</dbReference>
<comment type="catalytic activity">
    <reaction evidence="7">
        <text>L-glutamate + acetyl-CoA = N-acetyl-L-glutamate + CoA + H(+)</text>
        <dbReference type="Rhea" id="RHEA:24292"/>
        <dbReference type="ChEBI" id="CHEBI:15378"/>
        <dbReference type="ChEBI" id="CHEBI:29985"/>
        <dbReference type="ChEBI" id="CHEBI:44337"/>
        <dbReference type="ChEBI" id="CHEBI:57287"/>
        <dbReference type="ChEBI" id="CHEBI:57288"/>
        <dbReference type="EC" id="2.3.1.1"/>
    </reaction>
</comment>
<keyword evidence="3 7" id="KW-0808">Transferase</keyword>
<sequence length="487" mass="51200">MMSKILLFSALLASQTNAFVVAPQHSSRPLLIRGETRQNAATEVSQDTPATLPAFENKEAYMEYMEGVSALPKGFATGTAKGTFISVEAPAMGALPIKGTVIHLTEEATENWAAVFTSNKFPGAPVIVGRQRLADGGPLHALVINNKVSNVCSGGDGVGDSEMVCKAVADALQLEGGAKTVLPSSTGVIGWRLPAEALSNEVVPAAVKNMDSVSGLDAAAAIMTTDRWPKLRSKTLSNGARLVGIAKGAGMIEPNMATMLSYLMTDATIPKAKMQAMLSKVTNQSYNSISVDGDESTSDTVVMVGSNQVDNTDEAEFEAALLEICQGLAADIVRNGEGTGHVMRVEISNFPGSELEARRLGRHIVNSPLFKCAVSGNDPNTGRLAGAIGSFMGKYKTDGAVDKMTLTLGGRVIFDNGKFVLEGDSVEKELSDHMADAQYNEHSDYPPHQKCVEIGVDFGAGTGDASATVLGSDLTGEYVVVNADYRS</sequence>
<comment type="PTM">
    <text evidence="7">The alpha and beta chains are autoproteolytically processed from a single precursor protein within the mitochondrion.</text>
</comment>
<dbReference type="InterPro" id="IPR042195">
    <property type="entry name" value="ArgJ_beta_C"/>
</dbReference>
<dbReference type="EC" id="2.3.1.35" evidence="7"/>
<dbReference type="GO" id="GO:0005759">
    <property type="term" value="C:mitochondrial matrix"/>
    <property type="evidence" value="ECO:0007669"/>
    <property type="project" value="UniProtKB-SubCell"/>
</dbReference>
<dbReference type="GO" id="GO:0006526">
    <property type="term" value="P:L-arginine biosynthetic process"/>
    <property type="evidence" value="ECO:0007669"/>
    <property type="project" value="UniProtKB-UniRule"/>
</dbReference>
<comment type="caution">
    <text evidence="9">The sequence shown here is derived from an EMBL/GenBank/DDBJ whole genome shotgun (WGS) entry which is preliminary data.</text>
</comment>
<feature type="site" description="Involved in the stabilization of negative charge on the oxyanion by the formation of the oxyanion hole" evidence="7">
    <location>
        <position position="187"/>
    </location>
</feature>
<comment type="catalytic activity">
    <reaction evidence="7">
        <text>N(2)-acetyl-L-ornithine + L-glutamate = N-acetyl-L-glutamate + L-ornithine</text>
        <dbReference type="Rhea" id="RHEA:15349"/>
        <dbReference type="ChEBI" id="CHEBI:29985"/>
        <dbReference type="ChEBI" id="CHEBI:44337"/>
        <dbReference type="ChEBI" id="CHEBI:46911"/>
        <dbReference type="ChEBI" id="CHEBI:57805"/>
        <dbReference type="EC" id="2.3.1.35"/>
    </reaction>
</comment>
<dbReference type="GO" id="GO:0004042">
    <property type="term" value="F:L-glutamate N-acetyltransferase activity"/>
    <property type="evidence" value="ECO:0007669"/>
    <property type="project" value="UniProtKB-UniRule"/>
</dbReference>
<feature type="binding site" evidence="7">
    <location>
        <position position="482"/>
    </location>
    <ligand>
        <name>substrate</name>
    </ligand>
</feature>
<dbReference type="OrthoDB" id="4199794at2759"/>
<dbReference type="GO" id="GO:0004358">
    <property type="term" value="F:L-glutamate N-acetyltransferase activity, acting on acetyl-L-ornithine as donor"/>
    <property type="evidence" value="ECO:0007669"/>
    <property type="project" value="UniProtKB-UniRule"/>
</dbReference>
<evidence type="ECO:0000256" key="1">
    <source>
        <dbReference type="ARBA" id="ARBA00006774"/>
    </source>
</evidence>
<dbReference type="SUPFAM" id="SSF56266">
    <property type="entry name" value="DmpA/ArgJ-like"/>
    <property type="match status" value="1"/>
</dbReference>
<keyword evidence="6 7" id="KW-0012">Acyltransferase</keyword>
<evidence type="ECO:0000256" key="7">
    <source>
        <dbReference type="HAMAP-Rule" id="MF_03124"/>
    </source>
</evidence>
<feature type="active site" description="Nucleophile" evidence="7">
    <location>
        <position position="258"/>
    </location>
</feature>
<dbReference type="Pfam" id="PF01960">
    <property type="entry name" value="ArgJ"/>
    <property type="match status" value="1"/>
</dbReference>
<comment type="function">
    <text evidence="7">Catalyzes two activities which are involved in the cyclic version of arginine biosynthesis: the synthesis of acetylglutamate from glutamate and acetyl-CoA, and of ornithine by transacetylation between acetylornithine and glutamate.</text>
</comment>
<comment type="pathway">
    <text evidence="7">Amino-acid biosynthesis; L-arginine biosynthesis; N(2)-acetyl-L-ornithine from L-glutamate: step 1/4.</text>
</comment>
<proteinExistence type="inferred from homology"/>
<evidence type="ECO:0000256" key="6">
    <source>
        <dbReference type="ARBA" id="ARBA00023315"/>
    </source>
</evidence>
<accession>A0A9N8HD66</accession>
<comment type="pathway">
    <text evidence="7">Amino-acid biosynthesis; L-arginine biosynthesis; L-ornithine and N-acetyl-L-glutamate from L-glutamate and N(2)-acetyl-L-ornithine (cyclic): step 1/1.</text>
</comment>
<organism evidence="9 10">
    <name type="scientific">Seminavis robusta</name>
    <dbReference type="NCBI Taxonomy" id="568900"/>
    <lineage>
        <taxon>Eukaryota</taxon>
        <taxon>Sar</taxon>
        <taxon>Stramenopiles</taxon>
        <taxon>Ochrophyta</taxon>
        <taxon>Bacillariophyta</taxon>
        <taxon>Bacillariophyceae</taxon>
        <taxon>Bacillariophycidae</taxon>
        <taxon>Naviculales</taxon>
        <taxon>Naviculaceae</taxon>
        <taxon>Seminavis</taxon>
    </lineage>
</organism>
<comment type="subcellular location">
    <subcellularLocation>
        <location evidence="7">Mitochondrion matrix</location>
    </subcellularLocation>
</comment>
<feature type="signal peptide" evidence="8">
    <location>
        <begin position="1"/>
        <end position="18"/>
    </location>
</feature>
<reference evidence="9" key="1">
    <citation type="submission" date="2020-06" db="EMBL/GenBank/DDBJ databases">
        <authorList>
            <consortium name="Plant Systems Biology data submission"/>
        </authorList>
    </citation>
    <scope>NUCLEOTIDE SEQUENCE</scope>
    <source>
        <strain evidence="9">D6</strain>
    </source>
</reference>
<evidence type="ECO:0000256" key="2">
    <source>
        <dbReference type="ARBA" id="ARBA00022571"/>
    </source>
</evidence>
<comment type="similarity">
    <text evidence="1 7">Belongs to the ArgJ family.</text>
</comment>
<feature type="site" description="Involved in the stabilization of negative charge on the oxyanion by the formation of the oxyanion hole" evidence="7">
    <location>
        <position position="186"/>
    </location>
</feature>
<feature type="chain" id="PRO_5040552659" description="Arginine biosynthesis bifunctional protein ArgJ beta chain" evidence="7">
    <location>
        <begin position="258"/>
        <end position="487"/>
    </location>
</feature>
<feature type="chain" id="PRO_5040379100" description="Arginine biosynthesis bifunctional protein ArgJ, mitochondrial" evidence="8">
    <location>
        <begin position="19"/>
        <end position="487"/>
    </location>
</feature>
<feature type="site" description="Cleavage; by autolysis" evidence="7">
    <location>
        <begin position="257"/>
        <end position="258"/>
    </location>
</feature>
<keyword evidence="7" id="KW-0028">Amino-acid biosynthesis</keyword>
<evidence type="ECO:0000256" key="8">
    <source>
        <dbReference type="SAM" id="SignalP"/>
    </source>
</evidence>
<keyword evidence="7" id="KW-0496">Mitochondrion</keyword>
<evidence type="ECO:0000313" key="9">
    <source>
        <dbReference type="EMBL" id="CAB9508452.1"/>
    </source>
</evidence>
<keyword evidence="5 7" id="KW-0511">Multifunctional enzyme</keyword>
<dbReference type="EMBL" id="CAICTM010000346">
    <property type="protein sequence ID" value="CAB9508452.1"/>
    <property type="molecule type" value="Genomic_DNA"/>
</dbReference>
<evidence type="ECO:0000256" key="5">
    <source>
        <dbReference type="ARBA" id="ARBA00023268"/>
    </source>
</evidence>
<keyword evidence="4 7" id="KW-0068">Autocatalytic cleavage</keyword>
<evidence type="ECO:0000256" key="3">
    <source>
        <dbReference type="ARBA" id="ARBA00022679"/>
    </source>
</evidence>
<feature type="binding site" evidence="7">
    <location>
        <position position="258"/>
    </location>
    <ligand>
        <name>substrate</name>
    </ligand>
</feature>
<dbReference type="Gene3D" id="3.10.20.340">
    <property type="entry name" value="ArgJ beta chain, C-terminal domain"/>
    <property type="match status" value="1"/>
</dbReference>
<dbReference type="HAMAP" id="MF_01106">
    <property type="entry name" value="ArgJ"/>
    <property type="match status" value="1"/>
</dbReference>
<dbReference type="GO" id="GO:0006592">
    <property type="term" value="P:ornithine biosynthetic process"/>
    <property type="evidence" value="ECO:0007669"/>
    <property type="project" value="TreeGrafter"/>
</dbReference>
<feature type="binding site" evidence="7">
    <location>
        <position position="337"/>
    </location>
    <ligand>
        <name>substrate</name>
    </ligand>
</feature>
<gene>
    <name evidence="9" type="ORF">SEMRO_347_G123090.1</name>
</gene>
<dbReference type="Gene3D" id="3.60.70.12">
    <property type="entry name" value="L-amino peptidase D-ALA esterase/amidase"/>
    <property type="match status" value="1"/>
</dbReference>
<protein>
    <recommendedName>
        <fullName evidence="7">Arginine biosynthesis bifunctional protein ArgJ, mitochondrial</fullName>
    </recommendedName>
    <domain>
        <recommendedName>
            <fullName evidence="7">Glutamate N-acetyltransferase</fullName>
            <shortName evidence="7">GAT</shortName>
            <ecNumber evidence="7">2.3.1.35</ecNumber>
        </recommendedName>
        <alternativeName>
            <fullName evidence="7">Ornithine acetyltransferase</fullName>
            <shortName evidence="7">OATase</shortName>
        </alternativeName>
        <alternativeName>
            <fullName evidence="7">Ornithine transacetylase</fullName>
        </alternativeName>
    </domain>
    <domain>
        <recommendedName>
            <fullName evidence="7">Amino-acid acetyltransferase</fullName>
            <ecNumber evidence="7">2.3.1.1</ecNumber>
        </recommendedName>
        <alternativeName>
            <fullName evidence="7">N-acetylglutamate synthase</fullName>
            <shortName evidence="7">AGS</shortName>
        </alternativeName>
    </domain>
    <component>
        <recommendedName>
            <fullName evidence="7">Arginine biosynthesis bifunctional protein ArgJ alpha chain</fullName>
        </recommendedName>
    </component>
    <component>
        <recommendedName>
            <fullName evidence="7">Arginine biosynthesis bifunctional protein ArgJ beta chain</fullName>
        </recommendedName>
    </component>
</protein>